<feature type="transmembrane region" description="Helical" evidence="8">
    <location>
        <begin position="450"/>
        <end position="475"/>
    </location>
</feature>
<feature type="compositionally biased region" description="Polar residues" evidence="7">
    <location>
        <begin position="114"/>
        <end position="123"/>
    </location>
</feature>
<feature type="transmembrane region" description="Helical" evidence="8">
    <location>
        <begin position="901"/>
        <end position="923"/>
    </location>
</feature>
<feature type="region of interest" description="Disordered" evidence="7">
    <location>
        <begin position="170"/>
        <end position="272"/>
    </location>
</feature>
<comment type="caution">
    <text evidence="9">The sequence shown here is derived from an EMBL/GenBank/DDBJ whole genome shotgun (WGS) entry which is preliminary data.</text>
</comment>
<evidence type="ECO:0000313" key="9">
    <source>
        <dbReference type="EMBL" id="KAL3768774.1"/>
    </source>
</evidence>
<keyword evidence="3" id="KW-0328">Glycosyltransferase</keyword>
<protein>
    <recommendedName>
        <fullName evidence="2">chitin synthase</fullName>
        <ecNumber evidence="2">2.4.1.16</ecNumber>
    </recommendedName>
</protein>
<feature type="compositionally biased region" description="Pro residues" evidence="7">
    <location>
        <begin position="202"/>
        <end position="212"/>
    </location>
</feature>
<feature type="region of interest" description="Disordered" evidence="7">
    <location>
        <begin position="114"/>
        <end position="141"/>
    </location>
</feature>
<feature type="region of interest" description="Disordered" evidence="7">
    <location>
        <begin position="1011"/>
        <end position="1043"/>
    </location>
</feature>
<dbReference type="CDD" id="cd04190">
    <property type="entry name" value="Chitin_synth_C"/>
    <property type="match status" value="1"/>
</dbReference>
<evidence type="ECO:0000256" key="4">
    <source>
        <dbReference type="ARBA" id="ARBA00022692"/>
    </source>
</evidence>
<evidence type="ECO:0000256" key="7">
    <source>
        <dbReference type="SAM" id="MobiDB-lite"/>
    </source>
</evidence>
<evidence type="ECO:0000313" key="10">
    <source>
        <dbReference type="Proteomes" id="UP001530293"/>
    </source>
</evidence>
<evidence type="ECO:0000256" key="3">
    <source>
        <dbReference type="ARBA" id="ARBA00022676"/>
    </source>
</evidence>
<dbReference type="GO" id="GO:0016020">
    <property type="term" value="C:membrane"/>
    <property type="evidence" value="ECO:0007669"/>
    <property type="project" value="UniProtKB-SubCell"/>
</dbReference>
<evidence type="ECO:0000256" key="1">
    <source>
        <dbReference type="ARBA" id="ARBA00004141"/>
    </source>
</evidence>
<dbReference type="EMBL" id="JALLBG020000062">
    <property type="protein sequence ID" value="KAL3768774.1"/>
    <property type="molecule type" value="Genomic_DNA"/>
</dbReference>
<feature type="compositionally biased region" description="Polar residues" evidence="7">
    <location>
        <begin position="257"/>
        <end position="272"/>
    </location>
</feature>
<feature type="transmembrane region" description="Helical" evidence="8">
    <location>
        <begin position="842"/>
        <end position="864"/>
    </location>
</feature>
<dbReference type="Proteomes" id="UP001530293">
    <property type="component" value="Unassembled WGS sequence"/>
</dbReference>
<feature type="compositionally biased region" description="Low complexity" evidence="7">
    <location>
        <begin position="188"/>
        <end position="201"/>
    </location>
</feature>
<dbReference type="PANTHER" id="PTHR22914">
    <property type="entry name" value="CHITIN SYNTHASE"/>
    <property type="match status" value="1"/>
</dbReference>
<evidence type="ECO:0000256" key="2">
    <source>
        <dbReference type="ARBA" id="ARBA00012543"/>
    </source>
</evidence>
<keyword evidence="10" id="KW-1185">Reference proteome</keyword>
<keyword evidence="6 8" id="KW-0472">Membrane</keyword>
<dbReference type="InterPro" id="IPR004835">
    <property type="entry name" value="Chitin_synth"/>
</dbReference>
<name>A0ABD3MY38_9STRA</name>
<keyword evidence="5 8" id="KW-1133">Transmembrane helix</keyword>
<evidence type="ECO:0000256" key="5">
    <source>
        <dbReference type="ARBA" id="ARBA00022989"/>
    </source>
</evidence>
<dbReference type="AlphaFoldDB" id="A0ABD3MY38"/>
<proteinExistence type="predicted"/>
<dbReference type="EC" id="2.4.1.16" evidence="2"/>
<feature type="transmembrane region" description="Helical" evidence="8">
    <location>
        <begin position="390"/>
        <end position="414"/>
    </location>
</feature>
<gene>
    <name evidence="9" type="ORF">ACHAWU_006875</name>
</gene>
<feature type="compositionally biased region" description="Polar residues" evidence="7">
    <location>
        <begin position="8"/>
        <end position="18"/>
    </location>
</feature>
<reference evidence="9 10" key="1">
    <citation type="submission" date="2024-10" db="EMBL/GenBank/DDBJ databases">
        <title>Updated reference genomes for cyclostephanoid diatoms.</title>
        <authorList>
            <person name="Roberts W.R."/>
            <person name="Alverson A.J."/>
        </authorList>
    </citation>
    <scope>NUCLEOTIDE SEQUENCE [LARGE SCALE GENOMIC DNA]</scope>
    <source>
        <strain evidence="9 10">AJA232-27</strain>
    </source>
</reference>
<feature type="compositionally biased region" description="Basic and acidic residues" evidence="7">
    <location>
        <begin position="170"/>
        <end position="184"/>
    </location>
</feature>
<accession>A0ABD3MY38</accession>
<dbReference type="GO" id="GO:0004100">
    <property type="term" value="F:chitin synthase activity"/>
    <property type="evidence" value="ECO:0007669"/>
    <property type="project" value="UniProtKB-EC"/>
</dbReference>
<organism evidence="9 10">
    <name type="scientific">Discostella pseudostelligera</name>
    <dbReference type="NCBI Taxonomy" id="259834"/>
    <lineage>
        <taxon>Eukaryota</taxon>
        <taxon>Sar</taxon>
        <taxon>Stramenopiles</taxon>
        <taxon>Ochrophyta</taxon>
        <taxon>Bacillariophyta</taxon>
        <taxon>Coscinodiscophyceae</taxon>
        <taxon>Thalassiosirophycidae</taxon>
        <taxon>Stephanodiscales</taxon>
        <taxon>Stephanodiscaceae</taxon>
        <taxon>Discostella</taxon>
    </lineage>
</organism>
<evidence type="ECO:0000256" key="8">
    <source>
        <dbReference type="SAM" id="Phobius"/>
    </source>
</evidence>
<keyword evidence="3" id="KW-0808">Transferase</keyword>
<dbReference type="Pfam" id="PF03142">
    <property type="entry name" value="Chitin_synth_2"/>
    <property type="match status" value="1"/>
</dbReference>
<dbReference type="SUPFAM" id="SSF53448">
    <property type="entry name" value="Nucleotide-diphospho-sugar transferases"/>
    <property type="match status" value="1"/>
</dbReference>
<feature type="transmembrane region" description="Helical" evidence="8">
    <location>
        <begin position="876"/>
        <end position="895"/>
    </location>
</feature>
<feature type="compositionally biased region" description="Basic and acidic residues" evidence="7">
    <location>
        <begin position="1024"/>
        <end position="1043"/>
    </location>
</feature>
<evidence type="ECO:0000256" key="6">
    <source>
        <dbReference type="ARBA" id="ARBA00023136"/>
    </source>
</evidence>
<dbReference type="PANTHER" id="PTHR22914:SF41">
    <property type="entry name" value="CHITIN SYNTHASE 7"/>
    <property type="match status" value="1"/>
</dbReference>
<sequence length="1043" mass="117090">MSSDHHSSNNNIPQSESANVDVDSSREEGLSLSSSHKMKMCTDQFEFCPIDPPSSENDTTMDVNEHTAAQLYERTMKGQGPYDAESQASFPESAVGVASMSPSANDTTVVISNSSATGASQIQQRERTYTDDTTESSGSVSKRTLVKLMREQVDLVRRLTNAQIEQKKELDRVKEEKRQLEETQRQQAAAAATATAAATARPPAPAPIPTPPVSNKLHLPTRNQGLVNDNQSVSSRFFHRPSPSVKQYPRRHPDSRYYNNRSPDENTITNDNPSMASTIMPSAIVINSNTANNTGAFDAPVTGPGAFVNGFAKDKIEITYIPDRNVVTEPENTCLTNLWWVFSRLCTLFIPDMLICWVGNVTITKGMTREARKEALEASKEAKQAWREKVAIFIVMLSFSAAFIGVSGVIPAVLCGAEDAFLVSISVIECKSIFTHVLILTAIVCGAFSYVMYSVMIIIAAVLAIQCLCSLIYLFRVKRNITRDDTRSKIIVMVPCYNEGDKELRKTIDSVMDTSYPDDNKVLLVVADGNITGKGEMFSTPVVLSKILGYKMSPTDKMFKCKSIGELTENRAKLYYGICKDAGKELKYIVLVKCGAQSEQGSPRAGNRGKRDSQLLFSGLLNRFHHGRKLNELDKAIKNALDHLQLPLDQVRYLMAIDADTRVDRESISHMTYSMNKNDQILALCGETKVDNKSQTWVTMIQVFEYYTNHHMKKAFESVFGCVTCLPGCFTMYRLFSDDGRPLLSCDDVYQRYAINNVRSLHEKNLYHLGEDRMLTTLLLRYFPDMKLSFIPEAACYTIVPHTFSVLLSQRRRWINSTFHNMLELLRVNTMCGVCCFSMKSIVLLDLVATLILPASLIYVGYIVYITVWMNEPLSLLMIIVWGIVIGVQVVVFLLRSRWDYWWWFIIFVLAGVPVFYFILPLYSFWHMDDFSWGTTRQVSGAAPTKQITSVESGDSIVGRGSPDNDLEEQRIAQARAARHTAKRLPVHEENGKLNLKPKLHSTVVDCDEDYSAGDTSKTTYDPNKYRDAEEAKNARRLRRGEC</sequence>
<dbReference type="Gene3D" id="3.90.550.10">
    <property type="entry name" value="Spore Coat Polysaccharide Biosynthesis Protein SpsA, Chain A"/>
    <property type="match status" value="1"/>
</dbReference>
<keyword evidence="4 8" id="KW-0812">Transmembrane</keyword>
<comment type="subcellular location">
    <subcellularLocation>
        <location evidence="1">Membrane</location>
        <topology evidence="1">Multi-pass membrane protein</topology>
    </subcellularLocation>
</comment>
<feature type="region of interest" description="Disordered" evidence="7">
    <location>
        <begin position="79"/>
        <end position="101"/>
    </location>
</feature>
<dbReference type="InterPro" id="IPR029044">
    <property type="entry name" value="Nucleotide-diphossugar_trans"/>
</dbReference>
<feature type="compositionally biased region" description="Polar residues" evidence="7">
    <location>
        <begin position="221"/>
        <end position="235"/>
    </location>
</feature>
<feature type="region of interest" description="Disordered" evidence="7">
    <location>
        <begin position="1"/>
        <end position="36"/>
    </location>
</feature>
<feature type="transmembrane region" description="Helical" evidence="8">
    <location>
        <begin position="420"/>
        <end position="443"/>
    </location>
</feature>